<dbReference type="InterPro" id="IPR017871">
    <property type="entry name" value="ABC_transporter-like_CS"/>
</dbReference>
<dbReference type="Proteomes" id="UP000606991">
    <property type="component" value="Unassembled WGS sequence"/>
</dbReference>
<keyword evidence="1" id="KW-0547">Nucleotide-binding</keyword>
<dbReference type="EMBL" id="JAEKNS010000125">
    <property type="protein sequence ID" value="MBJ7595589.1"/>
    <property type="molecule type" value="Genomic_DNA"/>
</dbReference>
<dbReference type="PROSITE" id="PS00211">
    <property type="entry name" value="ABC_TRANSPORTER_1"/>
    <property type="match status" value="1"/>
</dbReference>
<organism evidence="5 6">
    <name type="scientific">Candidatus Aeolococcus gillhamiae</name>
    <dbReference type="NCBI Taxonomy" id="3127015"/>
    <lineage>
        <taxon>Bacteria</taxon>
        <taxon>Bacillati</taxon>
        <taxon>Candidatus Dormiibacterota</taxon>
        <taxon>Candidatus Dormibacteria</taxon>
        <taxon>Candidatus Aeolococcales</taxon>
        <taxon>Candidatus Aeolococcaceae</taxon>
        <taxon>Candidatus Aeolococcus</taxon>
    </lineage>
</organism>
<dbReference type="InterPro" id="IPR003593">
    <property type="entry name" value="AAA+_ATPase"/>
</dbReference>
<dbReference type="GO" id="GO:0016887">
    <property type="term" value="F:ATP hydrolysis activity"/>
    <property type="evidence" value="ECO:0007669"/>
    <property type="project" value="InterPro"/>
</dbReference>
<gene>
    <name evidence="5" type="ORF">DLM65_05440</name>
    <name evidence="4" type="ORF">JF886_12155</name>
</gene>
<reference evidence="5 6" key="1">
    <citation type="journal article" date="2017" name="Nature">
        <title>Atmospheric trace gases support primary production in Antarctic desert surface soil.</title>
        <authorList>
            <person name="Ji M."/>
            <person name="Greening C."/>
            <person name="Vanwonterghem I."/>
            <person name="Carere C.R."/>
            <person name="Bay S.K."/>
            <person name="Steen J.A."/>
            <person name="Montgomery K."/>
            <person name="Lines T."/>
            <person name="Beardall J."/>
            <person name="van Dorst J."/>
            <person name="Snape I."/>
            <person name="Stott M.B."/>
            <person name="Hugenholtz P."/>
            <person name="Ferrari B.C."/>
        </authorList>
    </citation>
    <scope>NUCLEOTIDE SEQUENCE [LARGE SCALE GENOMIC DNA]</scope>
    <source>
        <strain evidence="5">RRmetagenome_bin12</strain>
    </source>
</reference>
<dbReference type="SMART" id="SM00382">
    <property type="entry name" value="AAA"/>
    <property type="match status" value="1"/>
</dbReference>
<proteinExistence type="predicted"/>
<evidence type="ECO:0000256" key="2">
    <source>
        <dbReference type="ARBA" id="ARBA00022840"/>
    </source>
</evidence>
<comment type="caution">
    <text evidence="5">The sequence shown here is derived from an EMBL/GenBank/DDBJ whole genome shotgun (WGS) entry which is preliminary data.</text>
</comment>
<dbReference type="InterPro" id="IPR027417">
    <property type="entry name" value="P-loop_NTPase"/>
</dbReference>
<dbReference type="PANTHER" id="PTHR24220:SF685">
    <property type="entry name" value="ABC TRANSPORTER RELATED"/>
    <property type="match status" value="1"/>
</dbReference>
<reference evidence="5" key="2">
    <citation type="submission" date="2018-05" db="EMBL/GenBank/DDBJ databases">
        <authorList>
            <person name="Ferrari B."/>
        </authorList>
    </citation>
    <scope>NUCLEOTIDE SEQUENCE</scope>
    <source>
        <strain evidence="5">RRmetagenome_bin12</strain>
    </source>
</reference>
<dbReference type="Proteomes" id="UP000248724">
    <property type="component" value="Unassembled WGS sequence"/>
</dbReference>
<evidence type="ECO:0000313" key="6">
    <source>
        <dbReference type="Proteomes" id="UP000248724"/>
    </source>
</evidence>
<evidence type="ECO:0000313" key="7">
    <source>
        <dbReference type="Proteomes" id="UP000606991"/>
    </source>
</evidence>
<dbReference type="SUPFAM" id="SSF52540">
    <property type="entry name" value="P-loop containing nucleoside triphosphate hydrolases"/>
    <property type="match status" value="1"/>
</dbReference>
<accession>A0A934JYD2</accession>
<dbReference type="Pfam" id="PF00005">
    <property type="entry name" value="ABC_tran"/>
    <property type="match status" value="1"/>
</dbReference>
<protein>
    <submittedName>
        <fullName evidence="5">ABC transporter ATP-binding protein</fullName>
    </submittedName>
    <submittedName>
        <fullName evidence="4">ATP-binding cassette domain-containing protein</fullName>
    </submittedName>
</protein>
<keyword evidence="2 5" id="KW-0067">ATP-binding</keyword>
<dbReference type="EMBL" id="QHBU01000102">
    <property type="protein sequence ID" value="PZR81634.1"/>
    <property type="molecule type" value="Genomic_DNA"/>
</dbReference>
<dbReference type="RefSeq" id="WP_337312834.1">
    <property type="nucleotide sequence ID" value="NZ_JAEKNS010000125.1"/>
</dbReference>
<dbReference type="GO" id="GO:0005524">
    <property type="term" value="F:ATP binding"/>
    <property type="evidence" value="ECO:0007669"/>
    <property type="project" value="UniProtKB-KW"/>
</dbReference>
<dbReference type="AlphaFoldDB" id="A0A2W6ADT4"/>
<dbReference type="GO" id="GO:0022857">
    <property type="term" value="F:transmembrane transporter activity"/>
    <property type="evidence" value="ECO:0007669"/>
    <property type="project" value="TreeGrafter"/>
</dbReference>
<dbReference type="InterPro" id="IPR003439">
    <property type="entry name" value="ABC_transporter-like_ATP-bd"/>
</dbReference>
<sequence length="216" mass="22248">MSDILVRTNRVSRTYGALVAVDGISCQVSSGQRIVITGPSGSGKSTLLHLLAGLETPSSGSIEWPGVGAREQLRPRAVATIFQGPSLLPPLTVIENVALPLLLDGADEGSAAAAAAAALASLGIEDLAGKMPEELSGGQAQRVAVARVLAGAPRLVFADEPTGQLDHPTAAKMLDVLDDAVSAVGATLVLTTHDRRVAERYSTKWSMADGRLHGVD</sequence>
<accession>A0A2W6ADT4</accession>
<evidence type="ECO:0000256" key="1">
    <source>
        <dbReference type="ARBA" id="ARBA00022741"/>
    </source>
</evidence>
<name>A0A2W6ADT4_9BACT</name>
<evidence type="ECO:0000313" key="5">
    <source>
        <dbReference type="EMBL" id="PZR81634.1"/>
    </source>
</evidence>
<dbReference type="PANTHER" id="PTHR24220">
    <property type="entry name" value="IMPORT ATP-BINDING PROTEIN"/>
    <property type="match status" value="1"/>
</dbReference>
<evidence type="ECO:0000259" key="3">
    <source>
        <dbReference type="PROSITE" id="PS50893"/>
    </source>
</evidence>
<reference evidence="4 7" key="3">
    <citation type="submission" date="2020-10" db="EMBL/GenBank/DDBJ databases">
        <title>Ca. Dormibacterota MAGs.</title>
        <authorList>
            <person name="Montgomery K."/>
        </authorList>
    </citation>
    <scope>NUCLEOTIDE SEQUENCE [LARGE SCALE GENOMIC DNA]</scope>
    <source>
        <strain evidence="4">SC8812_S17_18</strain>
    </source>
</reference>
<dbReference type="GO" id="GO:0005886">
    <property type="term" value="C:plasma membrane"/>
    <property type="evidence" value="ECO:0007669"/>
    <property type="project" value="TreeGrafter"/>
</dbReference>
<dbReference type="PROSITE" id="PS50893">
    <property type="entry name" value="ABC_TRANSPORTER_2"/>
    <property type="match status" value="1"/>
</dbReference>
<dbReference type="Gene3D" id="3.40.50.300">
    <property type="entry name" value="P-loop containing nucleotide triphosphate hydrolases"/>
    <property type="match status" value="1"/>
</dbReference>
<evidence type="ECO:0000313" key="4">
    <source>
        <dbReference type="EMBL" id="MBJ7595589.1"/>
    </source>
</evidence>
<feature type="domain" description="ABC transporter" evidence="3">
    <location>
        <begin position="6"/>
        <end position="215"/>
    </location>
</feature>
<dbReference type="InterPro" id="IPR015854">
    <property type="entry name" value="ABC_transpr_LolD-like"/>
</dbReference>